<proteinExistence type="predicted"/>
<dbReference type="InterPro" id="IPR025266">
    <property type="entry name" value="TerB_N"/>
</dbReference>
<feature type="domain" description="TerB N-terminal" evidence="8">
    <location>
        <begin position="138"/>
        <end position="266"/>
    </location>
</feature>
<feature type="domain" description="TM2" evidence="7">
    <location>
        <begin position="5"/>
        <end position="55"/>
    </location>
</feature>
<protein>
    <submittedName>
        <fullName evidence="10">NINE protein</fullName>
    </submittedName>
</protein>
<dbReference type="OrthoDB" id="2663344at2"/>
<feature type="domain" description="TerB-C" evidence="9">
    <location>
        <begin position="445"/>
        <end position="595"/>
    </location>
</feature>
<keyword evidence="4 6" id="KW-0472">Membrane</keyword>
<gene>
    <name evidence="10" type="ORF">EYB31_21560</name>
</gene>
<evidence type="ECO:0000259" key="8">
    <source>
        <dbReference type="Pfam" id="PF13208"/>
    </source>
</evidence>
<organism evidence="10 11">
    <name type="scientific">Paenibacillus thalictri</name>
    <dbReference type="NCBI Taxonomy" id="2527873"/>
    <lineage>
        <taxon>Bacteria</taxon>
        <taxon>Bacillati</taxon>
        <taxon>Bacillota</taxon>
        <taxon>Bacilli</taxon>
        <taxon>Bacillales</taxon>
        <taxon>Paenibacillaceae</taxon>
        <taxon>Paenibacillus</taxon>
    </lineage>
</organism>
<dbReference type="EMBL" id="SIRE01000015">
    <property type="protein sequence ID" value="TBL76132.1"/>
    <property type="molecule type" value="Genomic_DNA"/>
</dbReference>
<feature type="compositionally biased region" description="Basic and acidic residues" evidence="5">
    <location>
        <begin position="494"/>
        <end position="503"/>
    </location>
</feature>
<evidence type="ECO:0000256" key="3">
    <source>
        <dbReference type="ARBA" id="ARBA00022989"/>
    </source>
</evidence>
<dbReference type="InterPro" id="IPR007829">
    <property type="entry name" value="TM2"/>
</dbReference>
<evidence type="ECO:0000256" key="5">
    <source>
        <dbReference type="SAM" id="MobiDB-lite"/>
    </source>
</evidence>
<dbReference type="Pfam" id="PF13208">
    <property type="entry name" value="TerB_N"/>
    <property type="match status" value="1"/>
</dbReference>
<keyword evidence="2 6" id="KW-0812">Transmembrane</keyword>
<dbReference type="Pfam" id="PF05154">
    <property type="entry name" value="TM2"/>
    <property type="match status" value="1"/>
</dbReference>
<accession>A0A4Q9DLW8</accession>
<dbReference type="InterPro" id="IPR028932">
    <property type="entry name" value="TerB-C"/>
</dbReference>
<evidence type="ECO:0000256" key="2">
    <source>
        <dbReference type="ARBA" id="ARBA00022692"/>
    </source>
</evidence>
<name>A0A4Q9DLW8_9BACL</name>
<reference evidence="10 11" key="1">
    <citation type="submission" date="2019-02" db="EMBL/GenBank/DDBJ databases">
        <title>Paenibacillus sp. nov., isolated from surface-sterilized tissue of Thalictrum simplex L.</title>
        <authorList>
            <person name="Tuo L."/>
        </authorList>
    </citation>
    <scope>NUCLEOTIDE SEQUENCE [LARGE SCALE GENOMIC DNA]</scope>
    <source>
        <strain evidence="10 11">N2SHLJ1</strain>
    </source>
</reference>
<evidence type="ECO:0000313" key="10">
    <source>
        <dbReference type="EMBL" id="TBL76132.1"/>
    </source>
</evidence>
<evidence type="ECO:0000259" key="9">
    <source>
        <dbReference type="Pfam" id="PF15615"/>
    </source>
</evidence>
<dbReference type="GO" id="GO:0016020">
    <property type="term" value="C:membrane"/>
    <property type="evidence" value="ECO:0007669"/>
    <property type="project" value="UniProtKB-SubCell"/>
</dbReference>
<feature type="region of interest" description="Disordered" evidence="5">
    <location>
        <begin position="487"/>
        <end position="512"/>
    </location>
</feature>
<dbReference type="Proteomes" id="UP000293142">
    <property type="component" value="Unassembled WGS sequence"/>
</dbReference>
<evidence type="ECO:0000313" key="11">
    <source>
        <dbReference type="Proteomes" id="UP000293142"/>
    </source>
</evidence>
<evidence type="ECO:0000259" key="7">
    <source>
        <dbReference type="Pfam" id="PF05154"/>
    </source>
</evidence>
<evidence type="ECO:0000256" key="4">
    <source>
        <dbReference type="ARBA" id="ARBA00023136"/>
    </source>
</evidence>
<comment type="caution">
    <text evidence="10">The sequence shown here is derived from an EMBL/GenBank/DDBJ whole genome shotgun (WGS) entry which is preliminary data.</text>
</comment>
<dbReference type="RefSeq" id="WP_131015477.1">
    <property type="nucleotide sequence ID" value="NZ_SIRE01000015.1"/>
</dbReference>
<comment type="subcellular location">
    <subcellularLocation>
        <location evidence="1">Membrane</location>
        <topology evidence="1">Multi-pass membrane protein</topology>
    </subcellularLocation>
</comment>
<sequence>MYQVPKNISTALILCLLLGSFGAHHFYLRRYKLAILYLLFFWTYVPLIISLIELFFIPSRVRQFNLENSNSNFTKEEVNIKMTKPAVRIKENNKHPQQRCLPDGGYNLKDFPIDILSGKRKAQIHSRGGLEFEITHSGHFDRFYEQSCKYRNHTVKSAAFEPFHTYWPTFESMSKYQQQWYFYWREQVVNGNYPDTDLSYIFLFTYELMAYSFEPNPNKSVALLIRMYEANQERYPKLNTYLPEWIGDLFYEGGRKDLAEEWYSRSSIRSASHAGQYEAFDRFNAAEMFAKIPFRLWKKQFIYYRTNQFNEEHAQLLTRAYKKAFDETNLYYLESSGKTLIDHWFPKQKSESAHLFRSAVIISTRSAAVKHVIRRGPTSQTHHELNALIRFVENLVRANQGIKRKIKVDEGMIPEALQKRLEQRFSLVQKSTLGTNPTIIPPELTANHAEPFELNTGLIAQLKLDSEAIQSALQVEDVETLVHQEAAVSTQNVEQDKPLHETDNENPLASLGSGASQEVASFAMHLTDHEREFLTMFTDEIESIESCTAFAKKRGMMLNTLINTINEKAVEHLGDVLLEEDGDNYIVVVDFIDIIDEVIN</sequence>
<keyword evidence="3 6" id="KW-1133">Transmembrane helix</keyword>
<dbReference type="AlphaFoldDB" id="A0A4Q9DLW8"/>
<feature type="transmembrane region" description="Helical" evidence="6">
    <location>
        <begin position="33"/>
        <end position="56"/>
    </location>
</feature>
<evidence type="ECO:0000256" key="1">
    <source>
        <dbReference type="ARBA" id="ARBA00004141"/>
    </source>
</evidence>
<evidence type="ECO:0000256" key="6">
    <source>
        <dbReference type="SAM" id="Phobius"/>
    </source>
</evidence>
<keyword evidence="11" id="KW-1185">Reference proteome</keyword>
<dbReference type="Pfam" id="PF15615">
    <property type="entry name" value="TerB_C"/>
    <property type="match status" value="1"/>
</dbReference>